<dbReference type="GeneID" id="85494167"/>
<dbReference type="RefSeq" id="XP_060455562.1">
    <property type="nucleotide sequence ID" value="XM_060598806.1"/>
</dbReference>
<keyword evidence="3" id="KW-0378">Hydrolase</keyword>
<dbReference type="GO" id="GO:0003723">
    <property type="term" value="F:RNA binding"/>
    <property type="evidence" value="ECO:0007669"/>
    <property type="project" value="UniProtKB-KW"/>
</dbReference>
<evidence type="ECO:0000259" key="11">
    <source>
        <dbReference type="PROSITE" id="PS51194"/>
    </source>
</evidence>
<proteinExistence type="inferred from homology"/>
<keyword evidence="4" id="KW-0347">Helicase</keyword>
<dbReference type="CDD" id="cd00268">
    <property type="entry name" value="DEADc"/>
    <property type="match status" value="1"/>
</dbReference>
<dbReference type="InterPro" id="IPR011545">
    <property type="entry name" value="DEAD/DEAH_box_helicase_dom"/>
</dbReference>
<dbReference type="PANTHER" id="PTHR47959">
    <property type="entry name" value="ATP-DEPENDENT RNA HELICASE RHLE-RELATED"/>
    <property type="match status" value="1"/>
</dbReference>
<evidence type="ECO:0000313" key="13">
    <source>
        <dbReference type="Proteomes" id="UP001233271"/>
    </source>
</evidence>
<dbReference type="EC" id="3.6.4.13" evidence="1"/>
<dbReference type="Gene3D" id="3.40.50.300">
    <property type="entry name" value="P-loop containing nucleotide triphosphate hydrolases"/>
    <property type="match status" value="2"/>
</dbReference>
<dbReference type="Proteomes" id="UP001233271">
    <property type="component" value="Chromosome 3"/>
</dbReference>
<evidence type="ECO:0000256" key="4">
    <source>
        <dbReference type="ARBA" id="ARBA00022806"/>
    </source>
</evidence>
<feature type="domain" description="Helicase C-terminal" evidence="11">
    <location>
        <begin position="353"/>
        <end position="515"/>
    </location>
</feature>
<dbReference type="Pfam" id="PF00271">
    <property type="entry name" value="Helicase_C"/>
    <property type="match status" value="1"/>
</dbReference>
<dbReference type="InterPro" id="IPR014001">
    <property type="entry name" value="Helicase_ATP-bd"/>
</dbReference>
<evidence type="ECO:0000256" key="1">
    <source>
        <dbReference type="ARBA" id="ARBA00012552"/>
    </source>
</evidence>
<dbReference type="InterPro" id="IPR001650">
    <property type="entry name" value="Helicase_C-like"/>
</dbReference>
<organism evidence="12 13">
    <name type="scientific">Cutaneotrichosporon cavernicola</name>
    <dbReference type="NCBI Taxonomy" id="279322"/>
    <lineage>
        <taxon>Eukaryota</taxon>
        <taxon>Fungi</taxon>
        <taxon>Dikarya</taxon>
        <taxon>Basidiomycota</taxon>
        <taxon>Agaricomycotina</taxon>
        <taxon>Tremellomycetes</taxon>
        <taxon>Trichosporonales</taxon>
        <taxon>Trichosporonaceae</taxon>
        <taxon>Cutaneotrichosporon</taxon>
    </lineage>
</organism>
<feature type="compositionally biased region" description="Basic residues" evidence="9">
    <location>
        <begin position="517"/>
        <end position="526"/>
    </location>
</feature>
<dbReference type="EMBL" id="AP028214">
    <property type="protein sequence ID" value="BEI90297.1"/>
    <property type="molecule type" value="Genomic_DNA"/>
</dbReference>
<dbReference type="KEGG" id="ccac:CcaHIS019_0303670"/>
<comment type="similarity">
    <text evidence="7">Belongs to the DEAD box helicase family. DDX52/ROK1 subfamily.</text>
</comment>
<protein>
    <recommendedName>
        <fullName evidence="1">RNA helicase</fullName>
        <ecNumber evidence="1">3.6.4.13</ecNumber>
    </recommendedName>
</protein>
<dbReference type="PANTHER" id="PTHR47959:SF15">
    <property type="entry name" value="RNA HELICASE"/>
    <property type="match status" value="1"/>
</dbReference>
<dbReference type="GO" id="GO:0016787">
    <property type="term" value="F:hydrolase activity"/>
    <property type="evidence" value="ECO:0007669"/>
    <property type="project" value="UniProtKB-KW"/>
</dbReference>
<accession>A0AA48I6P6</accession>
<evidence type="ECO:0000259" key="10">
    <source>
        <dbReference type="PROSITE" id="PS51192"/>
    </source>
</evidence>
<evidence type="ECO:0000256" key="6">
    <source>
        <dbReference type="ARBA" id="ARBA00022884"/>
    </source>
</evidence>
<dbReference type="PROSITE" id="PS51192">
    <property type="entry name" value="HELICASE_ATP_BIND_1"/>
    <property type="match status" value="1"/>
</dbReference>
<evidence type="ECO:0000313" key="12">
    <source>
        <dbReference type="EMBL" id="BEI90297.1"/>
    </source>
</evidence>
<keyword evidence="2" id="KW-0547">Nucleotide-binding</keyword>
<evidence type="ECO:0000256" key="3">
    <source>
        <dbReference type="ARBA" id="ARBA00022801"/>
    </source>
</evidence>
<dbReference type="GO" id="GO:0003724">
    <property type="term" value="F:RNA helicase activity"/>
    <property type="evidence" value="ECO:0007669"/>
    <property type="project" value="UniProtKB-EC"/>
</dbReference>
<name>A0AA48I6P6_9TREE</name>
<feature type="compositionally biased region" description="Acidic residues" evidence="9">
    <location>
        <begin position="240"/>
        <end position="254"/>
    </location>
</feature>
<dbReference type="SUPFAM" id="SSF52540">
    <property type="entry name" value="P-loop containing nucleoside triphosphate hydrolases"/>
    <property type="match status" value="1"/>
</dbReference>
<feature type="region of interest" description="Disordered" evidence="9">
    <location>
        <begin position="19"/>
        <end position="109"/>
    </location>
</feature>
<dbReference type="PROSITE" id="PS51194">
    <property type="entry name" value="HELICASE_CTER"/>
    <property type="match status" value="1"/>
</dbReference>
<dbReference type="GO" id="GO:0005524">
    <property type="term" value="F:ATP binding"/>
    <property type="evidence" value="ECO:0007669"/>
    <property type="project" value="UniProtKB-KW"/>
</dbReference>
<feature type="compositionally biased region" description="Basic residues" evidence="9">
    <location>
        <begin position="31"/>
        <end position="42"/>
    </location>
</feature>
<keyword evidence="13" id="KW-1185">Reference proteome</keyword>
<evidence type="ECO:0000256" key="8">
    <source>
        <dbReference type="ARBA" id="ARBA00047984"/>
    </source>
</evidence>
<feature type="compositionally biased region" description="Acidic residues" evidence="9">
    <location>
        <begin position="70"/>
        <end position="81"/>
    </location>
</feature>
<evidence type="ECO:0000256" key="5">
    <source>
        <dbReference type="ARBA" id="ARBA00022840"/>
    </source>
</evidence>
<sequence>MASTFNLLTAGVRFNKSRFQKDMDLFEKKEKSKSKGKGKGKALAKETALPSSLNFFGDRSAAAVPKPEPESESESDNDSESAPDIPEPPKQKITLTGPDPLPSSLGTDLASLFTDDSPLRKPLLRALNESNIHGLWGVQCAVSGSLLAGQDTMCIAPTGSGKTLSYLLPTLVQLRQPARKMGDEGKGIRALVVVPTHDLAVQIHGVLKAITAGQKWRCMVLSKATQKAVCESAPGHNSGSDEEDEAEESEDETEGGLGIDVLIATPERLHHLLDAGRVSLASTRYLILDESDRLLGPDFLPQVEPIVEATGEEVQKALFSATMPAGVEELARRWLKDGGVRVVVGVKDSAVTTVDQSLLFTGSEAGKSLALANLISEGGLPYPSLIFVQSIERADELSKQLVLDGVRAEAVHSGRGKSKRDAAIDAFRRGDVWVLVVTDVLARGMDFRGVKVVVNYDFPQTVQSYIHRIGRTGRAGRPGKAITFFSNEDAPYLRTVANVLRASGCPVPEYMLQLKKPSKNQKRKLAKAPVERKSVGGGGRDVAAENAKRKRAMIEGTKRRKATEGKKQKTEA</sequence>
<dbReference type="InterPro" id="IPR027417">
    <property type="entry name" value="P-loop_NTPase"/>
</dbReference>
<dbReference type="InterPro" id="IPR044742">
    <property type="entry name" value="DEAD/DEAH_RhlB"/>
</dbReference>
<feature type="domain" description="Helicase ATP-binding" evidence="10">
    <location>
        <begin position="143"/>
        <end position="341"/>
    </location>
</feature>
<feature type="compositionally biased region" description="Basic and acidic residues" evidence="9">
    <location>
        <begin position="542"/>
        <end position="572"/>
    </location>
</feature>
<keyword evidence="6" id="KW-0694">RNA-binding</keyword>
<keyword evidence="5" id="KW-0067">ATP-binding</keyword>
<evidence type="ECO:0000256" key="2">
    <source>
        <dbReference type="ARBA" id="ARBA00022741"/>
    </source>
</evidence>
<dbReference type="InterPro" id="IPR050079">
    <property type="entry name" value="DEAD_box_RNA_helicase"/>
</dbReference>
<feature type="region of interest" description="Disordered" evidence="9">
    <location>
        <begin position="517"/>
        <end position="572"/>
    </location>
</feature>
<feature type="region of interest" description="Disordered" evidence="9">
    <location>
        <begin position="230"/>
        <end position="254"/>
    </location>
</feature>
<dbReference type="CDD" id="cd18787">
    <property type="entry name" value="SF2_C_DEAD"/>
    <property type="match status" value="1"/>
</dbReference>
<dbReference type="SMART" id="SM00490">
    <property type="entry name" value="HELICc"/>
    <property type="match status" value="1"/>
</dbReference>
<gene>
    <name evidence="12" type="primary">ROK1</name>
    <name evidence="12" type="ORF">CcaverHIS019_0303670</name>
</gene>
<feature type="compositionally biased region" description="Basic and acidic residues" evidence="9">
    <location>
        <begin position="19"/>
        <end position="30"/>
    </location>
</feature>
<dbReference type="AlphaFoldDB" id="A0AA48I6P6"/>
<reference evidence="12" key="1">
    <citation type="journal article" date="2023" name="BMC Genomics">
        <title>Chromosome-level genome assemblies of Cutaneotrichosporon spp. (Trichosporonales, Basidiomycota) reveal imbalanced evolution between nucleotide sequences and chromosome synteny.</title>
        <authorList>
            <person name="Kobayashi Y."/>
            <person name="Kayamori A."/>
            <person name="Aoki K."/>
            <person name="Shiwa Y."/>
            <person name="Matsutani M."/>
            <person name="Fujita N."/>
            <person name="Sugita T."/>
            <person name="Iwasaki W."/>
            <person name="Tanaka N."/>
            <person name="Takashima M."/>
        </authorList>
    </citation>
    <scope>NUCLEOTIDE SEQUENCE</scope>
    <source>
        <strain evidence="12">HIS019</strain>
    </source>
</reference>
<dbReference type="SMART" id="SM00487">
    <property type="entry name" value="DEXDc"/>
    <property type="match status" value="1"/>
</dbReference>
<evidence type="ECO:0000256" key="7">
    <source>
        <dbReference type="ARBA" id="ARBA00024355"/>
    </source>
</evidence>
<comment type="catalytic activity">
    <reaction evidence="8">
        <text>ATP + H2O = ADP + phosphate + H(+)</text>
        <dbReference type="Rhea" id="RHEA:13065"/>
        <dbReference type="ChEBI" id="CHEBI:15377"/>
        <dbReference type="ChEBI" id="CHEBI:15378"/>
        <dbReference type="ChEBI" id="CHEBI:30616"/>
        <dbReference type="ChEBI" id="CHEBI:43474"/>
        <dbReference type="ChEBI" id="CHEBI:456216"/>
        <dbReference type="EC" id="3.6.4.13"/>
    </reaction>
</comment>
<dbReference type="GO" id="GO:0005829">
    <property type="term" value="C:cytosol"/>
    <property type="evidence" value="ECO:0007669"/>
    <property type="project" value="TreeGrafter"/>
</dbReference>
<dbReference type="Pfam" id="PF00270">
    <property type="entry name" value="DEAD"/>
    <property type="match status" value="1"/>
</dbReference>
<evidence type="ECO:0000256" key="9">
    <source>
        <dbReference type="SAM" id="MobiDB-lite"/>
    </source>
</evidence>